<dbReference type="AlphaFoldDB" id="A0A641AI96"/>
<evidence type="ECO:0000256" key="1">
    <source>
        <dbReference type="SAM" id="Phobius"/>
    </source>
</evidence>
<dbReference type="InterPro" id="IPR021994">
    <property type="entry name" value="DUF3592"/>
</dbReference>
<sequence>MPVPSSDDVDMAAWHDPAVRAAWRAHVRRASRLVVGAVVVMLVVGAIWTVLLRQDDAALRDGVETSATVTGGYVGNGMRQFPDTLYVSYEVDGKRFGGTLEGESPKHHPEGSRITVVYDPDSPSEFRTPSNANHPFWVDFPLFMVAMGALVALAVGVWGGVAARRWRGWLLAHGTTDVHLRSSSNLPGDDGNGRFLLRISRGGPAPLDVVTRLSGPRRWTEGSWVRSRSLKRFDGPGRMCRGTRRRLIVFAPDAKLPLEVALPRRSTAAQGWMERFAPRTPR</sequence>
<gene>
    <name evidence="3" type="ORF">ESP62_014415</name>
</gene>
<reference evidence="3" key="1">
    <citation type="submission" date="2019-09" db="EMBL/GenBank/DDBJ databases">
        <authorList>
            <person name="Li J."/>
        </authorList>
    </citation>
    <scope>NUCLEOTIDE SEQUENCE [LARGE SCALE GENOMIC DNA]</scope>
    <source>
        <strain evidence="3">NRBC 14897</strain>
    </source>
</reference>
<protein>
    <recommendedName>
        <fullName evidence="2">DUF3592 domain-containing protein</fullName>
    </recommendedName>
</protein>
<dbReference type="EMBL" id="SDPP02000004">
    <property type="protein sequence ID" value="KAA1374589.1"/>
    <property type="molecule type" value="Genomic_DNA"/>
</dbReference>
<evidence type="ECO:0000259" key="2">
    <source>
        <dbReference type="Pfam" id="PF12158"/>
    </source>
</evidence>
<dbReference type="RefSeq" id="WP_129185776.1">
    <property type="nucleotide sequence ID" value="NZ_JAGIOG010000001.1"/>
</dbReference>
<organism evidence="3 4">
    <name type="scientific">Aeromicrobium fastidiosum</name>
    <dbReference type="NCBI Taxonomy" id="52699"/>
    <lineage>
        <taxon>Bacteria</taxon>
        <taxon>Bacillati</taxon>
        <taxon>Actinomycetota</taxon>
        <taxon>Actinomycetes</taxon>
        <taxon>Propionibacteriales</taxon>
        <taxon>Nocardioidaceae</taxon>
        <taxon>Aeromicrobium</taxon>
    </lineage>
</organism>
<proteinExistence type="predicted"/>
<keyword evidence="1" id="KW-0812">Transmembrane</keyword>
<name>A0A641AI96_9ACTN</name>
<keyword evidence="1" id="KW-1133">Transmembrane helix</keyword>
<dbReference type="Pfam" id="PF12158">
    <property type="entry name" value="DUF3592"/>
    <property type="match status" value="1"/>
</dbReference>
<feature type="transmembrane region" description="Helical" evidence="1">
    <location>
        <begin position="33"/>
        <end position="51"/>
    </location>
</feature>
<accession>A0A641AI96</accession>
<dbReference type="Proteomes" id="UP001515100">
    <property type="component" value="Unassembled WGS sequence"/>
</dbReference>
<feature type="transmembrane region" description="Helical" evidence="1">
    <location>
        <begin position="140"/>
        <end position="161"/>
    </location>
</feature>
<feature type="domain" description="DUF3592" evidence="2">
    <location>
        <begin position="75"/>
        <end position="126"/>
    </location>
</feature>
<keyword evidence="4" id="KW-1185">Reference proteome</keyword>
<comment type="caution">
    <text evidence="3">The sequence shown here is derived from an EMBL/GenBank/DDBJ whole genome shotgun (WGS) entry which is preliminary data.</text>
</comment>
<dbReference type="OrthoDB" id="3617184at2"/>
<evidence type="ECO:0000313" key="4">
    <source>
        <dbReference type="Proteomes" id="UP001515100"/>
    </source>
</evidence>
<keyword evidence="1" id="KW-0472">Membrane</keyword>
<evidence type="ECO:0000313" key="3">
    <source>
        <dbReference type="EMBL" id="KAA1374589.1"/>
    </source>
</evidence>